<evidence type="ECO:0000313" key="1">
    <source>
        <dbReference type="EMBL" id="KAF2074374.1"/>
    </source>
</evidence>
<evidence type="ECO:0000313" key="2">
    <source>
        <dbReference type="Proteomes" id="UP000695562"/>
    </source>
</evidence>
<comment type="caution">
    <text evidence="1">The sequence shown here is derived from an EMBL/GenBank/DDBJ whole genome shotgun (WGS) entry which is preliminary data.</text>
</comment>
<sequence>MEMQKKECFNELLGLELKWWTLLHADHIKEIQEKGYNIENLLFFAEILFVAENLKPMMMISELSSISLNQSFIKDVIVSSRLLQLYAHMDVVLVDEIETPNTIFNNCIIIYNTLSPHYPLLQQEILCKLPTSNTTTTASHKRVSTRLVIDDEKLSLLFNYPVQLVETDDAYMIDVGYSCNGKIVFSFIASQHQWTDNQSTIQQHFDLFSQKFKEIYEIQLQLLYTKFQVS</sequence>
<organism evidence="1 2">
    <name type="scientific">Polysphondylium violaceum</name>
    <dbReference type="NCBI Taxonomy" id="133409"/>
    <lineage>
        <taxon>Eukaryota</taxon>
        <taxon>Amoebozoa</taxon>
        <taxon>Evosea</taxon>
        <taxon>Eumycetozoa</taxon>
        <taxon>Dictyostelia</taxon>
        <taxon>Dictyosteliales</taxon>
        <taxon>Dictyosteliaceae</taxon>
        <taxon>Polysphondylium</taxon>
    </lineage>
</organism>
<dbReference type="EMBL" id="AJWJ01000150">
    <property type="protein sequence ID" value="KAF2074374.1"/>
    <property type="molecule type" value="Genomic_DNA"/>
</dbReference>
<dbReference type="OrthoDB" id="61900at2759"/>
<keyword evidence="2" id="KW-1185">Reference proteome</keyword>
<proteinExistence type="predicted"/>
<reference evidence="1" key="1">
    <citation type="submission" date="2020-01" db="EMBL/GenBank/DDBJ databases">
        <title>Development of genomics and gene disruption for Polysphondylium violaceum indicates a role for the polyketide synthase stlB in stalk morphogenesis.</title>
        <authorList>
            <person name="Narita B."/>
            <person name="Kawabe Y."/>
            <person name="Kin K."/>
            <person name="Saito T."/>
            <person name="Gibbs R."/>
            <person name="Kuspa A."/>
            <person name="Muzny D."/>
            <person name="Queller D."/>
            <person name="Richards S."/>
            <person name="Strassman J."/>
            <person name="Sucgang R."/>
            <person name="Worley K."/>
            <person name="Schaap P."/>
        </authorList>
    </citation>
    <scope>NUCLEOTIDE SEQUENCE</scope>
    <source>
        <strain evidence="1">QSvi11</strain>
    </source>
</reference>
<gene>
    <name evidence="1" type="ORF">CYY_004308</name>
</gene>
<name>A0A8J4PX80_9MYCE</name>
<dbReference type="AlphaFoldDB" id="A0A8J4PX80"/>
<protein>
    <submittedName>
        <fullName evidence="1">Uncharacterized protein</fullName>
    </submittedName>
</protein>
<accession>A0A8J4PX80</accession>
<dbReference type="Proteomes" id="UP000695562">
    <property type="component" value="Unassembled WGS sequence"/>
</dbReference>